<keyword evidence="4" id="KW-1185">Reference proteome</keyword>
<feature type="transmembrane region" description="Helical" evidence="1">
    <location>
        <begin position="81"/>
        <end position="102"/>
    </location>
</feature>
<organism evidence="3 4">
    <name type="scientific">Boletus reticuloceps</name>
    <dbReference type="NCBI Taxonomy" id="495285"/>
    <lineage>
        <taxon>Eukaryota</taxon>
        <taxon>Fungi</taxon>
        <taxon>Dikarya</taxon>
        <taxon>Basidiomycota</taxon>
        <taxon>Agaricomycotina</taxon>
        <taxon>Agaricomycetes</taxon>
        <taxon>Agaricomycetidae</taxon>
        <taxon>Boletales</taxon>
        <taxon>Boletineae</taxon>
        <taxon>Boletaceae</taxon>
        <taxon>Boletoideae</taxon>
        <taxon>Boletus</taxon>
    </lineage>
</organism>
<reference evidence="3" key="1">
    <citation type="submission" date="2021-03" db="EMBL/GenBank/DDBJ databases">
        <title>Evolutionary innovations through gain and loss of genes in the ectomycorrhizal Boletales.</title>
        <authorList>
            <person name="Wu G."/>
            <person name="Miyauchi S."/>
            <person name="Morin E."/>
            <person name="Yang Z.-L."/>
            <person name="Xu J."/>
            <person name="Martin F.M."/>
        </authorList>
    </citation>
    <scope>NUCLEOTIDE SEQUENCE</scope>
    <source>
        <strain evidence="3">BR01</strain>
    </source>
</reference>
<accession>A0A8I2YVA0</accession>
<name>A0A8I2YVA0_9AGAM</name>
<evidence type="ECO:0000313" key="4">
    <source>
        <dbReference type="Proteomes" id="UP000683000"/>
    </source>
</evidence>
<dbReference type="EMBL" id="JAGFBS010000009">
    <property type="protein sequence ID" value="KAG6377332.1"/>
    <property type="molecule type" value="Genomic_DNA"/>
</dbReference>
<keyword evidence="1" id="KW-0472">Membrane</keyword>
<evidence type="ECO:0000259" key="2">
    <source>
        <dbReference type="Pfam" id="PF20151"/>
    </source>
</evidence>
<keyword evidence="1" id="KW-1133">Transmembrane helix</keyword>
<feature type="domain" description="DUF6533" evidence="2">
    <location>
        <begin position="16"/>
        <end position="61"/>
    </location>
</feature>
<protein>
    <recommendedName>
        <fullName evidence="2">DUF6533 domain-containing protein</fullName>
    </recommendedName>
</protein>
<dbReference type="AlphaFoldDB" id="A0A8I2YVA0"/>
<dbReference type="Pfam" id="PF20151">
    <property type="entry name" value="DUF6533"/>
    <property type="match status" value="1"/>
</dbReference>
<sequence>MSSLVTVLETFQLVDYIIVAAAAIVCYDYILTFPREVELIWMKPWSRTSTLFVVLRYLGLALAILLGFWSGNGVSYMSSLILQWTRLIYIIVADVIMILRVSVMFTQPERIRRILFFLYAIVTVNTIVFSAIWYGPHSGFSVQPVVINAEDGTACRAAYVRSEIPSAYDGIPRGLFDILLLALAIYRFTKHCIETRSMMGRQKVNKYMMLLLEHSVLYFVLNFTNEALEVGTYVPSPVSNSTYGFHPVYDLPPPGA</sequence>
<feature type="transmembrane region" description="Helical" evidence="1">
    <location>
        <begin position="114"/>
        <end position="134"/>
    </location>
</feature>
<dbReference type="Proteomes" id="UP000683000">
    <property type="component" value="Unassembled WGS sequence"/>
</dbReference>
<evidence type="ECO:0000256" key="1">
    <source>
        <dbReference type="SAM" id="Phobius"/>
    </source>
</evidence>
<gene>
    <name evidence="3" type="ORF">JVT61DRAFT_15122</name>
</gene>
<feature type="transmembrane region" description="Helical" evidence="1">
    <location>
        <begin position="13"/>
        <end position="30"/>
    </location>
</feature>
<feature type="transmembrane region" description="Helical" evidence="1">
    <location>
        <begin position="170"/>
        <end position="186"/>
    </location>
</feature>
<dbReference type="InterPro" id="IPR045340">
    <property type="entry name" value="DUF6533"/>
</dbReference>
<proteinExistence type="predicted"/>
<feature type="transmembrane region" description="Helical" evidence="1">
    <location>
        <begin position="51"/>
        <end position="69"/>
    </location>
</feature>
<dbReference type="OrthoDB" id="2636268at2759"/>
<comment type="caution">
    <text evidence="3">The sequence shown here is derived from an EMBL/GenBank/DDBJ whole genome shotgun (WGS) entry which is preliminary data.</text>
</comment>
<evidence type="ECO:0000313" key="3">
    <source>
        <dbReference type="EMBL" id="KAG6377332.1"/>
    </source>
</evidence>
<keyword evidence="1" id="KW-0812">Transmembrane</keyword>